<name>A0A367RNT2_NOSPU</name>
<evidence type="ECO:0000313" key="3">
    <source>
        <dbReference type="EMBL" id="RCJ38206.1"/>
    </source>
</evidence>
<gene>
    <name evidence="3" type="ORF">A6769_10720</name>
</gene>
<organism evidence="3 4">
    <name type="scientific">Nostoc punctiforme NIES-2108</name>
    <dbReference type="NCBI Taxonomy" id="1356359"/>
    <lineage>
        <taxon>Bacteria</taxon>
        <taxon>Bacillati</taxon>
        <taxon>Cyanobacteriota</taxon>
        <taxon>Cyanophyceae</taxon>
        <taxon>Nostocales</taxon>
        <taxon>Nostocaceae</taxon>
        <taxon>Nostoc</taxon>
    </lineage>
</organism>
<dbReference type="InterPro" id="IPR038157">
    <property type="entry name" value="FeoA_core_dom"/>
</dbReference>
<protein>
    <submittedName>
        <fullName evidence="3">Iron transporter FeoA</fullName>
    </submittedName>
</protein>
<reference evidence="3 4" key="1">
    <citation type="submission" date="2016-04" db="EMBL/GenBank/DDBJ databases">
        <authorList>
            <person name="Evans L.H."/>
            <person name="Alamgir A."/>
            <person name="Owens N."/>
            <person name="Weber N.D."/>
            <person name="Virtaneva K."/>
            <person name="Barbian K."/>
            <person name="Babar A."/>
            <person name="Rosenke K."/>
        </authorList>
    </citation>
    <scope>NUCLEOTIDE SEQUENCE [LARGE SCALE GENOMIC DNA]</scope>
    <source>
        <strain evidence="3">NIES-2108</strain>
    </source>
</reference>
<dbReference type="Proteomes" id="UP000252085">
    <property type="component" value="Unassembled WGS sequence"/>
</dbReference>
<comment type="caution">
    <text evidence="3">The sequence shown here is derived from an EMBL/GenBank/DDBJ whole genome shotgun (WGS) entry which is preliminary data.</text>
</comment>
<keyword evidence="1" id="KW-0408">Iron</keyword>
<dbReference type="InterPro" id="IPR008988">
    <property type="entry name" value="Transcriptional_repressor_C"/>
</dbReference>
<sequence>MFTNFSVTGCSLELLRTGERGIVAFCKSQDKIILEKLISMGIVTGTHITLKQRVPSIIINIENIDFLLDLESARTIYVRITDSSIN</sequence>
<evidence type="ECO:0000256" key="1">
    <source>
        <dbReference type="ARBA" id="ARBA00023004"/>
    </source>
</evidence>
<dbReference type="GO" id="GO:0046914">
    <property type="term" value="F:transition metal ion binding"/>
    <property type="evidence" value="ECO:0007669"/>
    <property type="project" value="InterPro"/>
</dbReference>
<accession>A0A367RNT2</accession>
<dbReference type="SUPFAM" id="SSF50037">
    <property type="entry name" value="C-terminal domain of transcriptional repressors"/>
    <property type="match status" value="1"/>
</dbReference>
<dbReference type="InterPro" id="IPR007167">
    <property type="entry name" value="Fe-transptr_FeoA-like"/>
</dbReference>
<proteinExistence type="predicted"/>
<feature type="domain" description="Ferrous iron transporter FeoA-like" evidence="2">
    <location>
        <begin position="10"/>
        <end position="80"/>
    </location>
</feature>
<evidence type="ECO:0000259" key="2">
    <source>
        <dbReference type="SMART" id="SM00899"/>
    </source>
</evidence>
<dbReference type="AlphaFoldDB" id="A0A367RNT2"/>
<dbReference type="Pfam" id="PF04023">
    <property type="entry name" value="FeoA"/>
    <property type="match status" value="1"/>
</dbReference>
<dbReference type="Gene3D" id="2.30.30.90">
    <property type="match status" value="1"/>
</dbReference>
<dbReference type="SMART" id="SM00899">
    <property type="entry name" value="FeoA"/>
    <property type="match status" value="1"/>
</dbReference>
<dbReference type="EMBL" id="LXQE01000125">
    <property type="protein sequence ID" value="RCJ38206.1"/>
    <property type="molecule type" value="Genomic_DNA"/>
</dbReference>
<evidence type="ECO:0000313" key="4">
    <source>
        <dbReference type="Proteomes" id="UP000252085"/>
    </source>
</evidence>